<dbReference type="InterPro" id="IPR015500">
    <property type="entry name" value="Peptidase_S8_subtilisin-rel"/>
</dbReference>
<evidence type="ECO:0000256" key="3">
    <source>
        <dbReference type="ARBA" id="ARBA00022801"/>
    </source>
</evidence>
<dbReference type="SUPFAM" id="SSF54897">
    <property type="entry name" value="Protease propeptides/inhibitors"/>
    <property type="match status" value="1"/>
</dbReference>
<dbReference type="Pfam" id="PF00082">
    <property type="entry name" value="Peptidase_S8"/>
    <property type="match status" value="1"/>
</dbReference>
<keyword evidence="3 5" id="KW-0378">Hydrolase</keyword>
<dbReference type="InterPro" id="IPR023828">
    <property type="entry name" value="Peptidase_S8_Ser-AS"/>
</dbReference>
<dbReference type="Proteomes" id="UP000664293">
    <property type="component" value="Unassembled WGS sequence"/>
</dbReference>
<dbReference type="EMBL" id="JAEKJR010000002">
    <property type="protein sequence ID" value="MBN8430589.1"/>
    <property type="molecule type" value="Genomic_DNA"/>
</dbReference>
<dbReference type="InterPro" id="IPR037045">
    <property type="entry name" value="S8pro/Inhibitor_I9_sf"/>
</dbReference>
<comment type="caution">
    <text evidence="10">The sequence shown here is derived from an EMBL/GenBank/DDBJ whole genome shotgun (WGS) entry which is preliminary data.</text>
</comment>
<feature type="active site" description="Charge relay system" evidence="5">
    <location>
        <position position="156"/>
    </location>
</feature>
<feature type="region of interest" description="Disordered" evidence="7">
    <location>
        <begin position="543"/>
        <end position="572"/>
    </location>
</feature>
<dbReference type="InterPro" id="IPR023827">
    <property type="entry name" value="Peptidase_S8_Asp-AS"/>
</dbReference>
<evidence type="ECO:0000256" key="6">
    <source>
        <dbReference type="RuleBase" id="RU003355"/>
    </source>
</evidence>
<evidence type="ECO:0000256" key="2">
    <source>
        <dbReference type="ARBA" id="ARBA00022670"/>
    </source>
</evidence>
<dbReference type="InterPro" id="IPR050131">
    <property type="entry name" value="Peptidase_S8_subtilisin-like"/>
</dbReference>
<organism evidence="10 11">
    <name type="scientific">Microbulbifer salipaludis</name>
    <dbReference type="NCBI Taxonomy" id="187980"/>
    <lineage>
        <taxon>Bacteria</taxon>
        <taxon>Pseudomonadati</taxon>
        <taxon>Pseudomonadota</taxon>
        <taxon>Gammaproteobacteria</taxon>
        <taxon>Cellvibrionales</taxon>
        <taxon>Microbulbiferaceae</taxon>
        <taxon>Microbulbifer</taxon>
    </lineage>
</organism>
<dbReference type="PROSITE" id="PS51892">
    <property type="entry name" value="SUBTILASE"/>
    <property type="match status" value="1"/>
</dbReference>
<dbReference type="SMART" id="SM00495">
    <property type="entry name" value="ChtBD3"/>
    <property type="match status" value="2"/>
</dbReference>
<evidence type="ECO:0000256" key="7">
    <source>
        <dbReference type="SAM" id="MobiDB-lite"/>
    </source>
</evidence>
<dbReference type="InterPro" id="IPR010259">
    <property type="entry name" value="S8pro/Inhibitor_I9"/>
</dbReference>
<dbReference type="SUPFAM" id="SSF52743">
    <property type="entry name" value="Subtilisin-like"/>
    <property type="match status" value="1"/>
</dbReference>
<dbReference type="PROSITE" id="PS00136">
    <property type="entry name" value="SUBTILASE_ASP"/>
    <property type="match status" value="1"/>
</dbReference>
<evidence type="ECO:0000259" key="9">
    <source>
        <dbReference type="SMART" id="SM00495"/>
    </source>
</evidence>
<feature type="region of interest" description="Disordered" evidence="7">
    <location>
        <begin position="478"/>
        <end position="517"/>
    </location>
</feature>
<dbReference type="SUPFAM" id="SSF51055">
    <property type="entry name" value="Carbohydrate binding domain"/>
    <property type="match status" value="1"/>
</dbReference>
<keyword evidence="11" id="KW-1185">Reference proteome</keyword>
<keyword evidence="2 5" id="KW-0645">Protease</keyword>
<dbReference type="InterPro" id="IPR022398">
    <property type="entry name" value="Peptidase_S8_His-AS"/>
</dbReference>
<keyword evidence="4 5" id="KW-0720">Serine protease</keyword>
<accession>A0ABS3E667</accession>
<dbReference type="PANTHER" id="PTHR43806:SF11">
    <property type="entry name" value="CEREVISIN-RELATED"/>
    <property type="match status" value="1"/>
</dbReference>
<feature type="region of interest" description="Disordered" evidence="7">
    <location>
        <begin position="384"/>
        <end position="420"/>
    </location>
</feature>
<dbReference type="InterPro" id="IPR034193">
    <property type="entry name" value="PCSK9_ProteinaseK-like"/>
</dbReference>
<comment type="similarity">
    <text evidence="1 5 6">Belongs to the peptidase S8 family.</text>
</comment>
<dbReference type="InterPro" id="IPR000209">
    <property type="entry name" value="Peptidase_S8/S53_dom"/>
</dbReference>
<evidence type="ECO:0000313" key="11">
    <source>
        <dbReference type="Proteomes" id="UP000664293"/>
    </source>
</evidence>
<feature type="compositionally biased region" description="Low complexity" evidence="7">
    <location>
        <begin position="482"/>
        <end position="508"/>
    </location>
</feature>
<evidence type="ECO:0000256" key="5">
    <source>
        <dbReference type="PROSITE-ProRule" id="PRU01240"/>
    </source>
</evidence>
<dbReference type="InterPro" id="IPR003610">
    <property type="entry name" value="CBM5/12"/>
</dbReference>
<dbReference type="CDD" id="cd04077">
    <property type="entry name" value="Peptidases_S8_PCSK9_ProteinaseK_like"/>
    <property type="match status" value="1"/>
</dbReference>
<feature type="signal peptide" evidence="8">
    <location>
        <begin position="1"/>
        <end position="25"/>
    </location>
</feature>
<keyword evidence="8" id="KW-0732">Signal</keyword>
<feature type="compositionally biased region" description="Low complexity" evidence="7">
    <location>
        <begin position="401"/>
        <end position="413"/>
    </location>
</feature>
<dbReference type="PRINTS" id="PR00723">
    <property type="entry name" value="SUBTILISIN"/>
</dbReference>
<dbReference type="PROSITE" id="PS00138">
    <property type="entry name" value="SUBTILASE_SER"/>
    <property type="match status" value="1"/>
</dbReference>
<feature type="domain" description="Chitin-binding type-3" evidence="9">
    <location>
        <begin position="423"/>
        <end position="472"/>
    </location>
</feature>
<dbReference type="RefSeq" id="WP_207000664.1">
    <property type="nucleotide sequence ID" value="NZ_JAEKJR010000002.1"/>
</dbReference>
<gene>
    <name evidence="10" type="ORF">JF535_06960</name>
</gene>
<dbReference type="PANTHER" id="PTHR43806">
    <property type="entry name" value="PEPTIDASE S8"/>
    <property type="match status" value="1"/>
</dbReference>
<dbReference type="Pfam" id="PF05922">
    <property type="entry name" value="Inhibitor_I9"/>
    <property type="match status" value="1"/>
</dbReference>
<feature type="active site" description="Charge relay system" evidence="5">
    <location>
        <position position="189"/>
    </location>
</feature>
<dbReference type="Gene3D" id="2.10.10.20">
    <property type="entry name" value="Carbohydrate-binding module superfamily 5/12"/>
    <property type="match status" value="1"/>
</dbReference>
<name>A0ABS3E667_9GAMM</name>
<dbReference type="Gene3D" id="3.40.50.200">
    <property type="entry name" value="Peptidase S8/S53 domain"/>
    <property type="match status" value="1"/>
</dbReference>
<feature type="domain" description="Chitin-binding type-3" evidence="9">
    <location>
        <begin position="519"/>
        <end position="568"/>
    </location>
</feature>
<reference evidence="10 11" key="1">
    <citation type="submission" date="2020-12" db="EMBL/GenBank/DDBJ databases">
        <title>Oil enriched cultivation method for isolating marine PHA-producing bacteria.</title>
        <authorList>
            <person name="Zheng W."/>
            <person name="Yu S."/>
            <person name="Huang Y."/>
        </authorList>
    </citation>
    <scope>NUCLEOTIDE SEQUENCE [LARGE SCALE GENOMIC DNA]</scope>
    <source>
        <strain evidence="10 11">SN0-2</strain>
    </source>
</reference>
<dbReference type="PROSITE" id="PS00137">
    <property type="entry name" value="SUBTILASE_HIS"/>
    <property type="match status" value="1"/>
</dbReference>
<dbReference type="CDD" id="cd12215">
    <property type="entry name" value="ChiC_BD"/>
    <property type="match status" value="1"/>
</dbReference>
<evidence type="ECO:0000256" key="4">
    <source>
        <dbReference type="ARBA" id="ARBA00022825"/>
    </source>
</evidence>
<dbReference type="Pfam" id="PF02839">
    <property type="entry name" value="CBM_5_12"/>
    <property type="match status" value="1"/>
</dbReference>
<dbReference type="Gene3D" id="3.30.70.80">
    <property type="entry name" value="Peptidase S8 propeptide/proteinase inhibitor I9"/>
    <property type="match status" value="1"/>
</dbReference>
<evidence type="ECO:0000313" key="10">
    <source>
        <dbReference type="EMBL" id="MBN8430589.1"/>
    </source>
</evidence>
<feature type="active site" description="Charge relay system" evidence="5">
    <location>
        <position position="341"/>
    </location>
</feature>
<evidence type="ECO:0000256" key="8">
    <source>
        <dbReference type="SAM" id="SignalP"/>
    </source>
</evidence>
<dbReference type="InterPro" id="IPR036852">
    <property type="entry name" value="Peptidase_S8/S53_dom_sf"/>
</dbReference>
<feature type="chain" id="PRO_5046424766" evidence="8">
    <location>
        <begin position="26"/>
        <end position="572"/>
    </location>
</feature>
<evidence type="ECO:0000256" key="1">
    <source>
        <dbReference type="ARBA" id="ARBA00011073"/>
    </source>
</evidence>
<proteinExistence type="inferred from homology"/>
<protein>
    <submittedName>
        <fullName evidence="10">S8 family serine peptidase</fullName>
    </submittedName>
</protein>
<dbReference type="InterPro" id="IPR036573">
    <property type="entry name" value="CBM_sf_5/12"/>
</dbReference>
<sequence length="572" mass="58084">MKYTHKILASLLVAGAIPLSSGALAAADILSVDSSRAIPDQYIVVLKDEARLHSISTSQFVTTETNRIAANAGVSVMHQYDNAILGFSIKASPDQVQRLAEDSSIAYIEQDQVMYTSATQSPATWGLDRIDQRQRTLDNAYTYDSTGRGVHAYIIDTGILGSHQEFAGRMGNGFAGVNDGRGTEDCNGHGTHVAGTVGGSTWGVAKDVTLHSVRVFGCSGETSSSIIIDAVNWVASNHVKPAVANMSLGGGISTALDSAVRGAVNRGVTVVVAAGNDNANACSYSPARESSAVTVASSTSSDSRSNFSNWGSCVDLFAPGSDITSAWWTGASATNTISGTSMASPHGAGMAALLLEEDPGASPSTIERRMIDLATTGAISGVNGSPNRLLYTEPGNGGGSSSSSGGSSSSSSGGSSGGGSCSAPQYVAGASYSTGQEVQNLGSEYRCDVAGWCSSSAAWAYEPGAGLHWETSWTHLRSCDDSGSSSSGGSSSGGSSSSSGGSSSSSGGSSSGGGTCPSIPTWNAGAVYLKGDQVQKDGVRYEAKWWTQGDDPSSNNGGTGSGQPWMSLGACN</sequence>